<dbReference type="EMBL" id="KI299299">
    <property type="protein sequence ID" value="ERZ97814.1"/>
    <property type="molecule type" value="Genomic_DNA"/>
</dbReference>
<accession>U9SPH7</accession>
<reference evidence="1" key="1">
    <citation type="submission" date="2013-07" db="EMBL/GenBank/DDBJ databases">
        <title>The genome of an arbuscular mycorrhizal fungus provides insights into the evolution of the oldest plant symbiosis.</title>
        <authorList>
            <consortium name="DOE Joint Genome Institute"/>
            <person name="Tisserant E."/>
            <person name="Malbreil M."/>
            <person name="Kuo A."/>
            <person name="Kohler A."/>
            <person name="Symeonidi A."/>
            <person name="Balestrini R."/>
            <person name="Charron P."/>
            <person name="Duensing N."/>
            <person name="Frei-dit-Frey N."/>
            <person name="Gianinazzi-Pearson V."/>
            <person name="Gilbert B."/>
            <person name="Handa Y."/>
            <person name="Hijri M."/>
            <person name="Kaul R."/>
            <person name="Kawaguchi M."/>
            <person name="Krajinski F."/>
            <person name="Lammers P."/>
            <person name="Lapierre D."/>
            <person name="Masclaux F.G."/>
            <person name="Murat C."/>
            <person name="Morin E."/>
            <person name="Ndikumana S."/>
            <person name="Pagni M."/>
            <person name="Petitpierre D."/>
            <person name="Requena N."/>
            <person name="Rosikiewicz P."/>
            <person name="Riley R."/>
            <person name="Saito K."/>
            <person name="San Clemente H."/>
            <person name="Shapiro H."/>
            <person name="van Tuinen D."/>
            <person name="Becard G."/>
            <person name="Bonfante P."/>
            <person name="Paszkowski U."/>
            <person name="Shachar-Hill Y."/>
            <person name="Young J.P."/>
            <person name="Sanders I.R."/>
            <person name="Henrissat B."/>
            <person name="Rensing S.A."/>
            <person name="Grigoriev I.V."/>
            <person name="Corradi N."/>
            <person name="Roux C."/>
            <person name="Martin F."/>
        </authorList>
    </citation>
    <scope>NUCLEOTIDE SEQUENCE</scope>
    <source>
        <strain evidence="1">DAOM 197198</strain>
    </source>
</reference>
<dbReference type="HOGENOM" id="CLU_2741364_0_0_1"/>
<dbReference type="AlphaFoldDB" id="U9SPH7"/>
<proteinExistence type="predicted"/>
<sequence>MEKDFYNKMCIVGSLKFVIDEANRTEIWLPMIRFSCILTTILAIELYLQETKKSKNMTKSDTNKSAQISIG</sequence>
<organism evidence="1">
    <name type="scientific">Rhizophagus irregularis (strain DAOM 181602 / DAOM 197198 / MUCL 43194)</name>
    <name type="common">Arbuscular mycorrhizal fungus</name>
    <name type="synonym">Glomus intraradices</name>
    <dbReference type="NCBI Taxonomy" id="747089"/>
    <lineage>
        <taxon>Eukaryota</taxon>
        <taxon>Fungi</taxon>
        <taxon>Fungi incertae sedis</taxon>
        <taxon>Mucoromycota</taxon>
        <taxon>Glomeromycotina</taxon>
        <taxon>Glomeromycetes</taxon>
        <taxon>Glomerales</taxon>
        <taxon>Glomeraceae</taxon>
        <taxon>Rhizophagus</taxon>
    </lineage>
</organism>
<gene>
    <name evidence="1" type="ORF">GLOINDRAFT_1202</name>
</gene>
<name>U9SPH7_RHIID</name>
<evidence type="ECO:0000313" key="1">
    <source>
        <dbReference type="EMBL" id="ERZ97814.1"/>
    </source>
</evidence>
<protein>
    <submittedName>
        <fullName evidence="1">Uncharacterized protein</fullName>
    </submittedName>
</protein>